<accession>A0A7M7HDG7</accession>
<evidence type="ECO:0000256" key="1">
    <source>
        <dbReference type="SAM" id="MobiDB-lite"/>
    </source>
</evidence>
<feature type="compositionally biased region" description="Polar residues" evidence="1">
    <location>
        <begin position="96"/>
        <end position="107"/>
    </location>
</feature>
<dbReference type="PANTHER" id="PTHR31025">
    <property type="entry name" value="SI:CH211-196P9.1-RELATED"/>
    <property type="match status" value="1"/>
</dbReference>
<dbReference type="PANTHER" id="PTHR31025:SF22">
    <property type="entry name" value="IP13529P"/>
    <property type="match status" value="1"/>
</dbReference>
<evidence type="ECO:0000313" key="2">
    <source>
        <dbReference type="EnsemblMetazoa" id="XP_008210612"/>
    </source>
</evidence>
<feature type="region of interest" description="Disordered" evidence="1">
    <location>
        <begin position="76"/>
        <end position="107"/>
    </location>
</feature>
<dbReference type="OrthoDB" id="7699017at2759"/>
<dbReference type="KEGG" id="nvi:100679989"/>
<evidence type="ECO:0000313" key="3">
    <source>
        <dbReference type="Proteomes" id="UP000002358"/>
    </source>
</evidence>
<protein>
    <submittedName>
        <fullName evidence="2">Uncharacterized protein</fullName>
    </submittedName>
</protein>
<organism evidence="2 3">
    <name type="scientific">Nasonia vitripennis</name>
    <name type="common">Parasitic wasp</name>
    <dbReference type="NCBI Taxonomy" id="7425"/>
    <lineage>
        <taxon>Eukaryota</taxon>
        <taxon>Metazoa</taxon>
        <taxon>Ecdysozoa</taxon>
        <taxon>Arthropoda</taxon>
        <taxon>Hexapoda</taxon>
        <taxon>Insecta</taxon>
        <taxon>Pterygota</taxon>
        <taxon>Neoptera</taxon>
        <taxon>Endopterygota</taxon>
        <taxon>Hymenoptera</taxon>
        <taxon>Apocrita</taxon>
        <taxon>Proctotrupomorpha</taxon>
        <taxon>Chalcidoidea</taxon>
        <taxon>Pteromalidae</taxon>
        <taxon>Pteromalinae</taxon>
        <taxon>Nasonia</taxon>
    </lineage>
</organism>
<dbReference type="AlphaFoldDB" id="A0A7M7HDG7"/>
<dbReference type="Gene3D" id="3.10.20.10">
    <property type="match status" value="1"/>
</dbReference>
<keyword evidence="3" id="KW-1185">Reference proteome</keyword>
<proteinExistence type="predicted"/>
<reference evidence="2" key="1">
    <citation type="submission" date="2021-01" db="UniProtKB">
        <authorList>
            <consortium name="EnsemblMetazoa"/>
        </authorList>
    </citation>
    <scope>IDENTIFICATION</scope>
</reference>
<dbReference type="GeneID" id="100679989"/>
<dbReference type="RefSeq" id="XP_008210612.1">
    <property type="nucleotide sequence ID" value="XM_008212390.4"/>
</dbReference>
<feature type="compositionally biased region" description="Basic and acidic residues" evidence="1">
    <location>
        <begin position="222"/>
        <end position="235"/>
    </location>
</feature>
<dbReference type="Proteomes" id="UP000002358">
    <property type="component" value="Chromosome 2"/>
</dbReference>
<feature type="region of interest" description="Disordered" evidence="1">
    <location>
        <begin position="208"/>
        <end position="249"/>
    </location>
</feature>
<sequence>MPFFTIEFANSSESCFIKADSLDDIITGTREKLELPDANYKVVLEDKKTKVDDDFIEYASQNPKEIMKLFMMTHDESHNTNNNTKDKESIAPSDEAQPSTLNSTATSSKQLNLQSGVWNKVCPDLMDKILKGEMIEFTEKQQIVKKIAEYMVYLKDTKRGTAQKIAEIICKTYPRTFADKIEGVEWSDGIATLRTSILNCANYKTGTKKRKANMDNDEDENEVRRREHDNPRNQDEYGCTQYAPDLPSDENIKSQEERRLKLIDLFERLDHGQPEVLELMDKTYAMQRKSINDVTREISLLMTEWPFLTDDKCLIQHADKLMGKCILTTWKNSLEKKVKPIRQYLKTCHTLKINKSQELKDIIQDCKEATETRKDNYPKNAIIFPLLVLYFEENIELLYKIVDSALNEDAILEICANNNHPVLIIRGKTLYDSESTCTIILEGKTVIYCSDFLDGILLTFLSYYIFGYKYPAGLEKTLEFIQRILLQINPPIGTKTAPGKKRRTKSYNSAVFSLAKALSNFSDSFKTT</sequence>
<dbReference type="EnsemblMetazoa" id="XM_008212390">
    <property type="protein sequence ID" value="XP_008210612"/>
    <property type="gene ID" value="LOC100679989"/>
</dbReference>
<name>A0A7M7HDG7_NASVI</name>
<feature type="compositionally biased region" description="Basic and acidic residues" evidence="1">
    <location>
        <begin position="76"/>
        <end position="89"/>
    </location>
</feature>